<evidence type="ECO:0000313" key="4">
    <source>
        <dbReference type="EMBL" id="GGI78095.1"/>
    </source>
</evidence>
<evidence type="ECO:0000256" key="1">
    <source>
        <dbReference type="SAM" id="Coils"/>
    </source>
</evidence>
<dbReference type="PROSITE" id="PS50011">
    <property type="entry name" value="PROTEIN_KINASE_DOM"/>
    <property type="match status" value="1"/>
</dbReference>
<feature type="region of interest" description="Disordered" evidence="2">
    <location>
        <begin position="829"/>
        <end position="851"/>
    </location>
</feature>
<dbReference type="Gene3D" id="1.10.510.10">
    <property type="entry name" value="Transferase(Phosphotransferase) domain 1"/>
    <property type="match status" value="1"/>
</dbReference>
<keyword evidence="5" id="KW-1185">Reference proteome</keyword>
<dbReference type="InterPro" id="IPR000719">
    <property type="entry name" value="Prot_kinase_dom"/>
</dbReference>
<reference evidence="4" key="1">
    <citation type="journal article" date="2014" name="Int. J. Syst. Evol. Microbiol.">
        <title>Complete genome sequence of Corynebacterium casei LMG S-19264T (=DSM 44701T), isolated from a smear-ripened cheese.</title>
        <authorList>
            <consortium name="US DOE Joint Genome Institute (JGI-PGF)"/>
            <person name="Walter F."/>
            <person name="Albersmeier A."/>
            <person name="Kalinowski J."/>
            <person name="Ruckert C."/>
        </authorList>
    </citation>
    <scope>NUCLEOTIDE SEQUENCE</scope>
    <source>
        <strain evidence="4">JCM 13919</strain>
    </source>
</reference>
<dbReference type="GO" id="GO:0004672">
    <property type="term" value="F:protein kinase activity"/>
    <property type="evidence" value="ECO:0007669"/>
    <property type="project" value="InterPro"/>
</dbReference>
<dbReference type="EMBL" id="BMOB01000001">
    <property type="protein sequence ID" value="GGI78095.1"/>
    <property type="molecule type" value="Genomic_DNA"/>
</dbReference>
<evidence type="ECO:0000256" key="2">
    <source>
        <dbReference type="SAM" id="MobiDB-lite"/>
    </source>
</evidence>
<organism evidence="4 5">
    <name type="scientific">Legionella impletisoli</name>
    <dbReference type="NCBI Taxonomy" id="343510"/>
    <lineage>
        <taxon>Bacteria</taxon>
        <taxon>Pseudomonadati</taxon>
        <taxon>Pseudomonadota</taxon>
        <taxon>Gammaproteobacteria</taxon>
        <taxon>Legionellales</taxon>
        <taxon>Legionellaceae</taxon>
        <taxon>Legionella</taxon>
    </lineage>
</organism>
<evidence type="ECO:0000259" key="3">
    <source>
        <dbReference type="PROSITE" id="PS50011"/>
    </source>
</evidence>
<dbReference type="Proteomes" id="UP000630149">
    <property type="component" value="Unassembled WGS sequence"/>
</dbReference>
<dbReference type="OrthoDB" id="5650925at2"/>
<feature type="domain" description="Protein kinase" evidence="3">
    <location>
        <begin position="281"/>
        <end position="544"/>
    </location>
</feature>
<gene>
    <name evidence="4" type="ORF">GCM10007966_03480</name>
</gene>
<dbReference type="RefSeq" id="WP_131775581.1">
    <property type="nucleotide sequence ID" value="NZ_BMOB01000001.1"/>
</dbReference>
<keyword evidence="1" id="KW-0175">Coiled coil</keyword>
<dbReference type="SUPFAM" id="SSF56112">
    <property type="entry name" value="Protein kinase-like (PK-like)"/>
    <property type="match status" value="1"/>
</dbReference>
<protein>
    <recommendedName>
        <fullName evidence="3">Protein kinase domain-containing protein</fullName>
    </recommendedName>
</protein>
<reference evidence="4" key="2">
    <citation type="submission" date="2020-09" db="EMBL/GenBank/DDBJ databases">
        <authorList>
            <person name="Sun Q."/>
            <person name="Ohkuma M."/>
        </authorList>
    </citation>
    <scope>NUCLEOTIDE SEQUENCE</scope>
    <source>
        <strain evidence="4">JCM 13919</strain>
    </source>
</reference>
<dbReference type="SMART" id="SM00220">
    <property type="entry name" value="S_TKc"/>
    <property type="match status" value="1"/>
</dbReference>
<name>A0A917N8N3_9GAMM</name>
<accession>A0A917N8N3</accession>
<evidence type="ECO:0000313" key="5">
    <source>
        <dbReference type="Proteomes" id="UP000630149"/>
    </source>
</evidence>
<feature type="compositionally biased region" description="Basic and acidic residues" evidence="2">
    <location>
        <begin position="830"/>
        <end position="851"/>
    </location>
</feature>
<dbReference type="GO" id="GO:0005524">
    <property type="term" value="F:ATP binding"/>
    <property type="evidence" value="ECO:0007669"/>
    <property type="project" value="InterPro"/>
</dbReference>
<proteinExistence type="predicted"/>
<dbReference type="AlphaFoldDB" id="A0A917N8N3"/>
<dbReference type="InterPro" id="IPR011009">
    <property type="entry name" value="Kinase-like_dom_sf"/>
</dbReference>
<comment type="caution">
    <text evidence="4">The sequence shown here is derived from an EMBL/GenBank/DDBJ whole genome shotgun (WGS) entry which is preliminary data.</text>
</comment>
<feature type="coiled-coil region" evidence="1">
    <location>
        <begin position="135"/>
        <end position="162"/>
    </location>
</feature>
<dbReference type="Pfam" id="PF00069">
    <property type="entry name" value="Pkinase"/>
    <property type="match status" value="1"/>
</dbReference>
<sequence length="851" mass="98299">MGLLDKLRKHPNKDDLLSGDIYKDKTGSLSKRLDYAWKVYTSHDTKYTQEHKDLAVLFLKTKFNTNEIEKINQLMQLKQTNPDKNFIPSLADLSAQPQMRAPPERNSNPKKFIPMEKLSEILNPYPMDEQARRFVSEANEGIRRLNRLIEQYNKAQTKEEKTEIYKQIYQERIRIDEQFSGDVIQDFPEYRTQMYHRLFNELKKQQSFLELASLSKISLELVSSVQSDSQSSLPEFLANMSPKKANRLLVILSAKNFNADDLKNLYSTSDPEYPQWKEFLENHTLEFLGGNNSKNFKVTNTQTGKMSVLKVEYRLGMPKAAETYLRESALKDILTPVYAERVATYKQGSQMITRNLLITDFCLGGDLESHAQKQPNTAARLNSALNVYSQMGVILEGVRQDGCLFPDMKNTNWLIDENDVVKIADSKSFVYLNTDGNYDANNPQNRWGDLLRTRYMMPPEFKQAKFSADKAHSFMLGKNLYQYMTKCDYQYLNDKNHWRDFDFKDPIFQTEQGKELKSLIERMINPNASMRISVAEATKRLEEIKMMPLKKECYSQVQAVTTMLNEQYALFPMSHRQELNDFIRLKSLAIHTAKNDSELKQIKTEVQKKLSEIKELVHAKQTTLSRVVALKPFTKDPAIQRLIESTRQKIIAQTDKSALLAISDDLSQKLAMMESKKSCEDILSDIKKYQFGDNDIEMEKFISENRKRILTANTNEELLAIKESLTKAQCGFKNPEIDYVRDAINSFRNGANAFTVGMKRKAELIESAMAKVPLAERGNISLGKTEATKNVQLAMASHRHMFRSREPSLDEKKAADTFVKFKNKFQQAKESVKEQVKPEEVKEHSSRYTPR</sequence>